<dbReference type="EMBL" id="CP002985">
    <property type="protein sequence ID" value="AEM46575.1"/>
    <property type="molecule type" value="Genomic_DNA"/>
</dbReference>
<keyword evidence="1" id="KW-0472">Membrane</keyword>
<dbReference type="RefSeq" id="WP_014027846.1">
    <property type="nucleotide sequence ID" value="NC_015942.1"/>
</dbReference>
<feature type="transmembrane region" description="Helical" evidence="1">
    <location>
        <begin position="83"/>
        <end position="103"/>
    </location>
</feature>
<reference evidence="2 3" key="1">
    <citation type="journal article" date="2011" name="J. Bacteriol.">
        <title>Draft genome of the psychrotolerant acidophile Acidithiobacillus ferrivorans SS3.</title>
        <authorList>
            <person name="Liljeqvist M."/>
            <person name="Valdes J."/>
            <person name="Holmes D.S."/>
            <person name="Dopson M."/>
        </authorList>
    </citation>
    <scope>NUCLEOTIDE SEQUENCE [LARGE SCALE GENOMIC DNA]</scope>
    <source>
        <strain evidence="2 3">SS3</strain>
    </source>
</reference>
<name>G0JSL8_9PROT</name>
<protein>
    <submittedName>
        <fullName evidence="2">Uncharacterized protein</fullName>
    </submittedName>
</protein>
<dbReference type="Proteomes" id="UP000009220">
    <property type="component" value="Chromosome"/>
</dbReference>
<feature type="transmembrane region" description="Helical" evidence="1">
    <location>
        <begin position="47"/>
        <end position="71"/>
    </location>
</feature>
<sequence length="134" mass="14729">MSDENSFHMSQGYDVIPPKTGLAYPILCGEWDHLKEQIKGIKTSFSWYYTGGTLLLGAAISTLIAILTGAFKPESNGPSYPLVVAWAVVVSTGIIGLVALYFANESRVVAEKKASEVITQMELIEQRFERDKNV</sequence>
<evidence type="ECO:0000313" key="2">
    <source>
        <dbReference type="EMBL" id="AEM46575.1"/>
    </source>
</evidence>
<gene>
    <name evidence="2" type="ORF">Acife_0347</name>
</gene>
<dbReference type="STRING" id="743299.Acife_0347"/>
<keyword evidence="1" id="KW-1133">Transmembrane helix</keyword>
<organism evidence="2 3">
    <name type="scientific">Acidithiobacillus ferrivorans SS3</name>
    <dbReference type="NCBI Taxonomy" id="743299"/>
    <lineage>
        <taxon>Bacteria</taxon>
        <taxon>Pseudomonadati</taxon>
        <taxon>Pseudomonadota</taxon>
        <taxon>Acidithiobacillia</taxon>
        <taxon>Acidithiobacillales</taxon>
        <taxon>Acidithiobacillaceae</taxon>
        <taxon>Acidithiobacillus</taxon>
    </lineage>
</organism>
<proteinExistence type="predicted"/>
<keyword evidence="1" id="KW-0812">Transmembrane</keyword>
<dbReference type="AlphaFoldDB" id="G0JSL8"/>
<dbReference type="KEGG" id="afi:Acife_0347"/>
<accession>G0JSL8</accession>
<evidence type="ECO:0000256" key="1">
    <source>
        <dbReference type="SAM" id="Phobius"/>
    </source>
</evidence>
<dbReference type="HOGENOM" id="CLU_1891625_0_0_6"/>
<evidence type="ECO:0000313" key="3">
    <source>
        <dbReference type="Proteomes" id="UP000009220"/>
    </source>
</evidence>